<dbReference type="InterPro" id="IPR000847">
    <property type="entry name" value="LysR_HTH_N"/>
</dbReference>
<evidence type="ECO:0000313" key="7">
    <source>
        <dbReference type="EMBL" id="TDR27710.1"/>
    </source>
</evidence>
<comment type="caution">
    <text evidence="6">The sequence shown here is derived from an EMBL/GenBank/DDBJ whole genome shotgun (WGS) entry which is preliminary data.</text>
</comment>
<dbReference type="STRING" id="69279.BG36_20185"/>
<evidence type="ECO:0000256" key="1">
    <source>
        <dbReference type="ARBA" id="ARBA00009437"/>
    </source>
</evidence>
<sequence length="117" mass="12651">MLNSIDLRTLRAFVAVAREGNVTRAAEQLRITQQAVTLQLKRLARETGITLFRRVSTGLSLTQEGALLAARAEQVLAAFTAFDQTAGRLSSRARGTLRIGTIIDPGLNTLCVSVLLD</sequence>
<name>A0A011SQ24_9HYPH</name>
<evidence type="ECO:0000313" key="8">
    <source>
        <dbReference type="Proteomes" id="UP000019849"/>
    </source>
</evidence>
<comment type="similarity">
    <text evidence="1">Belongs to the LysR transcriptional regulatory family.</text>
</comment>
<evidence type="ECO:0000313" key="6">
    <source>
        <dbReference type="EMBL" id="EXL01274.1"/>
    </source>
</evidence>
<evidence type="ECO:0000259" key="5">
    <source>
        <dbReference type="PROSITE" id="PS50931"/>
    </source>
</evidence>
<dbReference type="PRINTS" id="PR00039">
    <property type="entry name" value="HTHLYSR"/>
</dbReference>
<dbReference type="PATRIC" id="fig|69279.3.peg.4828"/>
<keyword evidence="9" id="KW-1185">Reference proteome</keyword>
<evidence type="ECO:0000256" key="3">
    <source>
        <dbReference type="ARBA" id="ARBA00023125"/>
    </source>
</evidence>
<organism evidence="6 8">
    <name type="scientific">Aquamicrobium defluvii</name>
    <dbReference type="NCBI Taxonomy" id="69279"/>
    <lineage>
        <taxon>Bacteria</taxon>
        <taxon>Pseudomonadati</taxon>
        <taxon>Pseudomonadota</taxon>
        <taxon>Alphaproteobacteria</taxon>
        <taxon>Hyphomicrobiales</taxon>
        <taxon>Phyllobacteriaceae</taxon>
        <taxon>Aquamicrobium</taxon>
    </lineage>
</organism>
<dbReference type="Proteomes" id="UP000294958">
    <property type="component" value="Unassembled WGS sequence"/>
</dbReference>
<dbReference type="SUPFAM" id="SSF46785">
    <property type="entry name" value="Winged helix' DNA-binding domain"/>
    <property type="match status" value="1"/>
</dbReference>
<dbReference type="AlphaFoldDB" id="A0A011SQ24"/>
<dbReference type="EMBL" id="SNZF01000073">
    <property type="protein sequence ID" value="TDR27710.1"/>
    <property type="molecule type" value="Genomic_DNA"/>
</dbReference>
<dbReference type="RefSeq" id="WP_245264805.1">
    <property type="nucleotide sequence ID" value="NZ_KK073921.1"/>
</dbReference>
<dbReference type="EMBL" id="JENY01000050">
    <property type="protein sequence ID" value="EXL01274.1"/>
    <property type="molecule type" value="Genomic_DNA"/>
</dbReference>
<proteinExistence type="inferred from homology"/>
<dbReference type="Pfam" id="PF00126">
    <property type="entry name" value="HTH_1"/>
    <property type="match status" value="1"/>
</dbReference>
<dbReference type="Proteomes" id="UP000019849">
    <property type="component" value="Unassembled WGS sequence"/>
</dbReference>
<protein>
    <submittedName>
        <fullName evidence="7">Regulatory helix-turn-helix LysR family protein</fullName>
    </submittedName>
</protein>
<dbReference type="PANTHER" id="PTHR30126:SF40">
    <property type="entry name" value="HTH-TYPE TRANSCRIPTIONAL REGULATOR GLTR"/>
    <property type="match status" value="1"/>
</dbReference>
<dbReference type="HOGENOM" id="CLU_2079859_0_0_5"/>
<dbReference type="InterPro" id="IPR036390">
    <property type="entry name" value="WH_DNA-bd_sf"/>
</dbReference>
<dbReference type="InterPro" id="IPR036388">
    <property type="entry name" value="WH-like_DNA-bd_sf"/>
</dbReference>
<reference evidence="6 8" key="1">
    <citation type="submission" date="2014-02" db="EMBL/GenBank/DDBJ databases">
        <title>Aquamicrobium defluvii Genome sequencing.</title>
        <authorList>
            <person name="Wang X."/>
        </authorList>
    </citation>
    <scope>NUCLEOTIDE SEQUENCE [LARGE SCALE GENOMIC DNA]</scope>
    <source>
        <strain evidence="6 8">W13Z1</strain>
    </source>
</reference>
<keyword evidence="4" id="KW-0804">Transcription</keyword>
<keyword evidence="2" id="KW-0805">Transcription regulation</keyword>
<reference evidence="7 9" key="2">
    <citation type="submission" date="2019-03" db="EMBL/GenBank/DDBJ databases">
        <title>Genomic Encyclopedia of Type Strains, Phase IV (KMG-IV): sequencing the most valuable type-strain genomes for metagenomic binning, comparative biology and taxonomic classification.</title>
        <authorList>
            <person name="Goeker M."/>
        </authorList>
    </citation>
    <scope>NUCLEOTIDE SEQUENCE [LARGE SCALE GENOMIC DNA]</scope>
    <source>
        <strain evidence="7 9">DSM 11603</strain>
    </source>
</reference>
<gene>
    <name evidence="6" type="ORF">BG36_20185</name>
    <name evidence="7" type="ORF">DES43_1731</name>
</gene>
<evidence type="ECO:0000256" key="2">
    <source>
        <dbReference type="ARBA" id="ARBA00023015"/>
    </source>
</evidence>
<dbReference type="GO" id="GO:0000976">
    <property type="term" value="F:transcription cis-regulatory region binding"/>
    <property type="evidence" value="ECO:0007669"/>
    <property type="project" value="TreeGrafter"/>
</dbReference>
<dbReference type="PROSITE" id="PS50931">
    <property type="entry name" value="HTH_LYSR"/>
    <property type="match status" value="1"/>
</dbReference>
<evidence type="ECO:0000313" key="9">
    <source>
        <dbReference type="Proteomes" id="UP000294958"/>
    </source>
</evidence>
<dbReference type="Gene3D" id="1.10.10.10">
    <property type="entry name" value="Winged helix-like DNA-binding domain superfamily/Winged helix DNA-binding domain"/>
    <property type="match status" value="1"/>
</dbReference>
<accession>A0A011SQ24</accession>
<evidence type="ECO:0000256" key="4">
    <source>
        <dbReference type="ARBA" id="ARBA00023163"/>
    </source>
</evidence>
<dbReference type="GO" id="GO:0003700">
    <property type="term" value="F:DNA-binding transcription factor activity"/>
    <property type="evidence" value="ECO:0007669"/>
    <property type="project" value="InterPro"/>
</dbReference>
<keyword evidence="3" id="KW-0238">DNA-binding</keyword>
<dbReference type="eggNOG" id="COG0583">
    <property type="taxonomic scope" value="Bacteria"/>
</dbReference>
<dbReference type="PANTHER" id="PTHR30126">
    <property type="entry name" value="HTH-TYPE TRANSCRIPTIONAL REGULATOR"/>
    <property type="match status" value="1"/>
</dbReference>
<feature type="domain" description="HTH lysR-type" evidence="5">
    <location>
        <begin position="5"/>
        <end position="62"/>
    </location>
</feature>